<dbReference type="Proteomes" id="UP001054945">
    <property type="component" value="Unassembled WGS sequence"/>
</dbReference>
<dbReference type="AlphaFoldDB" id="A0AAV4XTL2"/>
<protein>
    <submittedName>
        <fullName evidence="1">Uncharacterized protein</fullName>
    </submittedName>
</protein>
<keyword evidence="2" id="KW-1185">Reference proteome</keyword>
<sequence length="141" mass="16422">MVLDQGHGERKESVEIRRCFEHQIELLSPRRKEKCLFGDLSVETDTDFSFDEDTHKIIPIDCQESNYAVTSSWLKCKFLGKKKTELDTERKLCKLMKITGLENEFVQSLLTDLPLFAEQVRNFCICPNKNCSNNDLYSCNF</sequence>
<gene>
    <name evidence="1" type="ORF">CEXT_223691</name>
</gene>
<comment type="caution">
    <text evidence="1">The sequence shown here is derived from an EMBL/GenBank/DDBJ whole genome shotgun (WGS) entry which is preliminary data.</text>
</comment>
<evidence type="ECO:0000313" key="2">
    <source>
        <dbReference type="Proteomes" id="UP001054945"/>
    </source>
</evidence>
<organism evidence="1 2">
    <name type="scientific">Caerostris extrusa</name>
    <name type="common">Bark spider</name>
    <name type="synonym">Caerostris bankana</name>
    <dbReference type="NCBI Taxonomy" id="172846"/>
    <lineage>
        <taxon>Eukaryota</taxon>
        <taxon>Metazoa</taxon>
        <taxon>Ecdysozoa</taxon>
        <taxon>Arthropoda</taxon>
        <taxon>Chelicerata</taxon>
        <taxon>Arachnida</taxon>
        <taxon>Araneae</taxon>
        <taxon>Araneomorphae</taxon>
        <taxon>Entelegynae</taxon>
        <taxon>Araneoidea</taxon>
        <taxon>Araneidae</taxon>
        <taxon>Caerostris</taxon>
    </lineage>
</organism>
<evidence type="ECO:0000313" key="1">
    <source>
        <dbReference type="EMBL" id="GIY98496.1"/>
    </source>
</evidence>
<accession>A0AAV4XTL2</accession>
<proteinExistence type="predicted"/>
<name>A0AAV4XTL2_CAEEX</name>
<reference evidence="1 2" key="1">
    <citation type="submission" date="2021-06" db="EMBL/GenBank/DDBJ databases">
        <title>Caerostris extrusa draft genome.</title>
        <authorList>
            <person name="Kono N."/>
            <person name="Arakawa K."/>
        </authorList>
    </citation>
    <scope>NUCLEOTIDE SEQUENCE [LARGE SCALE GENOMIC DNA]</scope>
</reference>
<dbReference type="EMBL" id="BPLR01000930">
    <property type="protein sequence ID" value="GIY98496.1"/>
    <property type="molecule type" value="Genomic_DNA"/>
</dbReference>